<dbReference type="CTD" id="4539"/>
<dbReference type="EMBL" id="LC552026">
    <property type="protein sequence ID" value="BCG28124.1"/>
    <property type="molecule type" value="Genomic_DNA"/>
</dbReference>
<dbReference type="Gene3D" id="1.10.287.3510">
    <property type="match status" value="1"/>
</dbReference>
<feature type="transmembrane region" description="Helical" evidence="1">
    <location>
        <begin position="6"/>
        <end position="26"/>
    </location>
</feature>
<dbReference type="AlphaFoldDB" id="A0A6J4EGC2"/>
<proteinExistence type="predicted"/>
<evidence type="ECO:0000313" key="2">
    <source>
        <dbReference type="EMBL" id="BCG28124.1"/>
    </source>
</evidence>
<geneLocation type="mitochondrion" evidence="2"/>
<keyword evidence="2" id="KW-0496">Mitochondrion</keyword>
<dbReference type="RefSeq" id="YP_009866792.1">
    <property type="nucleotide sequence ID" value="NC_049059.1"/>
</dbReference>
<organism evidence="2">
    <name type="scientific">Hygrobates longiporus</name>
    <dbReference type="NCBI Taxonomy" id="2740590"/>
    <lineage>
        <taxon>Eukaryota</taxon>
        <taxon>Metazoa</taxon>
        <taxon>Ecdysozoa</taxon>
        <taxon>Arthropoda</taxon>
        <taxon>Chelicerata</taxon>
        <taxon>Arachnida</taxon>
        <taxon>Acari</taxon>
        <taxon>Acariformes</taxon>
        <taxon>Trombidiformes</taxon>
        <taxon>Prostigmata</taxon>
        <taxon>Anystina</taxon>
        <taxon>Parasitengona</taxon>
        <taxon>Hydracarina</taxon>
        <taxon>Hygrobatoidea</taxon>
        <taxon>Hygrobatidae</taxon>
        <taxon>Hygrobates</taxon>
    </lineage>
</organism>
<feature type="transmembrane region" description="Helical" evidence="1">
    <location>
        <begin position="59"/>
        <end position="82"/>
    </location>
</feature>
<evidence type="ECO:0000256" key="1">
    <source>
        <dbReference type="SAM" id="Phobius"/>
    </source>
</evidence>
<protein>
    <submittedName>
        <fullName evidence="2">NADH dehydrogenase subunit 4L</fullName>
    </submittedName>
</protein>
<keyword evidence="1" id="KW-1133">Transmembrane helix</keyword>
<dbReference type="GeneID" id="55757320"/>
<feature type="transmembrane region" description="Helical" evidence="1">
    <location>
        <begin position="33"/>
        <end position="53"/>
    </location>
</feature>
<keyword evidence="1" id="KW-0812">Transmembrane</keyword>
<accession>A0A6J4EGC2</accession>
<name>A0A6J4EGC2_9ACAR</name>
<reference evidence="2" key="1">
    <citation type="journal article" date="2020" name="Mitochondrial DNA Part B Resour">
        <title>Complete mitochondrial genomes of two water mite species: Hygrobates (H.) longiporus and Hygrobates (rivobates) taniguchii (Acari, Trombidiformes, Hygrobatoidea).</title>
        <authorList>
            <person name="Hiruta S.F."/>
            <person name="Morimoto S."/>
            <person name="Yoshinari G."/>
            <person name="Goldschmidt T."/>
            <person name="Nishikawa K."/>
            <person name="Shimano S."/>
        </authorList>
    </citation>
    <scope>NUCLEOTIDE SEQUENCE</scope>
    <source>
        <strain evidence="2">NMsp1</strain>
    </source>
</reference>
<reference evidence="2" key="2">
    <citation type="submission" date="2020-05" db="EMBL/GenBank/DDBJ databases">
        <authorList>
            <person name="Hiruta S."/>
            <person name="Shimano S."/>
        </authorList>
    </citation>
    <scope>NUCLEOTIDE SEQUENCE</scope>
    <source>
        <strain evidence="2">NMsp1</strain>
    </source>
</reference>
<gene>
    <name evidence="2" type="primary">ND4L</name>
</gene>
<sequence length="95" mass="11080">MKSFLFIGGFIFFFTLVGGFLSFIFFHYHYMYLLLSLEIIMVSILFIMIYNFLLGEGVLILLVLFLIFFVCESLFGISILIFHVRVSGIEMFSSM</sequence>
<keyword evidence="1" id="KW-0472">Membrane</keyword>